<proteinExistence type="predicted"/>
<organism evidence="1 2">
    <name type="scientific">Thermobifida alba</name>
    <name type="common">Thermomonospora alba</name>
    <dbReference type="NCBI Taxonomy" id="53522"/>
    <lineage>
        <taxon>Bacteria</taxon>
        <taxon>Bacillati</taxon>
        <taxon>Actinomycetota</taxon>
        <taxon>Actinomycetes</taxon>
        <taxon>Streptosporangiales</taxon>
        <taxon>Nocardiopsidaceae</taxon>
        <taxon>Thermobifida</taxon>
    </lineage>
</organism>
<reference evidence="1 2" key="1">
    <citation type="submission" date="2020-04" db="EMBL/GenBank/DDBJ databases">
        <title>Thermobifida alba genome sequencing and assembly.</title>
        <authorList>
            <person name="Luzics S."/>
            <person name="Horvath B."/>
            <person name="Nagy I."/>
            <person name="Toth A."/>
            <person name="Nagy I."/>
            <person name="Kukolya J."/>
        </authorList>
    </citation>
    <scope>NUCLEOTIDE SEQUENCE [LARGE SCALE GENOMIC DNA]</scope>
    <source>
        <strain evidence="1 2">DSM 43795</strain>
    </source>
</reference>
<protein>
    <submittedName>
        <fullName evidence="1">ImmA/IrrE family metallo-endopeptidase</fullName>
    </submittedName>
</protein>
<keyword evidence="2" id="KW-1185">Reference proteome</keyword>
<sequence>MEQVLSGTERACLVFPAPRSAAATAGRALFGVPNPQAFSQPRPAVVPRAGPSPVRASDLGVPAFREEREQAVEAFTAEFLLPRTRVRAVAGEDDASARRQALVRLAAVYRVSWSLAVAHLRRTGLVDAEELRALRTRRPTDAEFRDAVGWKPQPDLASVRVSPRYASAVMAAPRAERIPPARAVEMMRGQVPIEELTEEAADGIPPPHCCSMLPRCCTPPRRTVSTFSGICSADSSR</sequence>
<gene>
    <name evidence="1" type="ORF">FOF52_00925</name>
</gene>
<name>A0ABY4L6I8_THEAE</name>
<evidence type="ECO:0000313" key="1">
    <source>
        <dbReference type="EMBL" id="UPT23254.1"/>
    </source>
</evidence>
<dbReference type="Proteomes" id="UP000832041">
    <property type="component" value="Chromosome"/>
</dbReference>
<accession>A0ABY4L6I8</accession>
<dbReference type="EMBL" id="CP051627">
    <property type="protein sequence ID" value="UPT23254.1"/>
    <property type="molecule type" value="Genomic_DNA"/>
</dbReference>
<evidence type="ECO:0000313" key="2">
    <source>
        <dbReference type="Proteomes" id="UP000832041"/>
    </source>
</evidence>